<protein>
    <submittedName>
        <fullName evidence="1">Uncharacterized protein</fullName>
    </submittedName>
</protein>
<keyword evidence="2" id="KW-1185">Reference proteome</keyword>
<evidence type="ECO:0000313" key="1">
    <source>
        <dbReference type="EMBL" id="BAL80175.1"/>
    </source>
</evidence>
<dbReference type="KEGG" id="cex:CSE_00490"/>
<dbReference type="Proteomes" id="UP000004793">
    <property type="component" value="Chromosome"/>
</dbReference>
<gene>
    <name evidence="1" type="ordered locus">CSE_00490</name>
</gene>
<organism evidence="1 2">
    <name type="scientific">Caldisericum exile (strain DSM 21853 / NBRC 104410 / AZM16c01)</name>
    <dbReference type="NCBI Taxonomy" id="511051"/>
    <lineage>
        <taxon>Bacteria</taxon>
        <taxon>Pseudomonadati</taxon>
        <taxon>Caldisericota/Cryosericota group</taxon>
        <taxon>Caldisericota</taxon>
        <taxon>Caldisericia</taxon>
        <taxon>Caldisericales</taxon>
        <taxon>Caldisericaceae</taxon>
        <taxon>Caldisericum</taxon>
    </lineage>
</organism>
<dbReference type="AlphaFoldDB" id="A0A7U6GD21"/>
<reference evidence="1 2" key="1">
    <citation type="submission" date="2011-01" db="EMBL/GenBank/DDBJ databases">
        <title>Whole genome sequence of Caldisericum exile AZM16c01.</title>
        <authorList>
            <person name="Narita-Yamada S."/>
            <person name="Kawakoshi A."/>
            <person name="Nakamura S."/>
            <person name="Sasagawa M."/>
            <person name="Fukada J."/>
            <person name="Sekine M."/>
            <person name="Kato Y."/>
            <person name="Fukai R."/>
            <person name="Sasaki K."/>
            <person name="Hanamaki A."/>
            <person name="Narita H."/>
            <person name="Konno Y."/>
            <person name="Mori K."/>
            <person name="Yamazaki S."/>
            <person name="Suzuki K."/>
            <person name="Fujita N."/>
        </authorList>
    </citation>
    <scope>NUCLEOTIDE SEQUENCE [LARGE SCALE GENOMIC DNA]</scope>
    <source>
        <strain evidence="2">DSM 21853 / NBRC 104410 / AZM16c01</strain>
    </source>
</reference>
<dbReference type="EMBL" id="AP012051">
    <property type="protein sequence ID" value="BAL80175.1"/>
    <property type="molecule type" value="Genomic_DNA"/>
</dbReference>
<evidence type="ECO:0000313" key="2">
    <source>
        <dbReference type="Proteomes" id="UP000004793"/>
    </source>
</evidence>
<name>A0A7U6GD21_CALEA</name>
<sequence>MLIDNANKIIHTGRRIILKVSQYIYERLNIPLLWERCNNPPTIA</sequence>
<accession>A0A7U6GD21</accession>
<proteinExistence type="predicted"/>